<evidence type="ECO:0000259" key="1">
    <source>
        <dbReference type="Pfam" id="PF08241"/>
    </source>
</evidence>
<name>A0A419DED3_9BACT</name>
<keyword evidence="2" id="KW-0489">Methyltransferase</keyword>
<proteinExistence type="predicted"/>
<dbReference type="GO" id="GO:0032259">
    <property type="term" value="P:methylation"/>
    <property type="evidence" value="ECO:0007669"/>
    <property type="project" value="UniProtKB-KW"/>
</dbReference>
<dbReference type="EMBL" id="QZJW01000018">
    <property type="protein sequence ID" value="RJO61506.1"/>
    <property type="molecule type" value="Genomic_DNA"/>
</dbReference>
<dbReference type="GO" id="GO:0008757">
    <property type="term" value="F:S-adenosylmethionine-dependent methyltransferase activity"/>
    <property type="evidence" value="ECO:0007669"/>
    <property type="project" value="InterPro"/>
</dbReference>
<gene>
    <name evidence="2" type="ORF">C4544_02550</name>
</gene>
<evidence type="ECO:0000313" key="2">
    <source>
        <dbReference type="EMBL" id="RJO61506.1"/>
    </source>
</evidence>
<organism evidence="2 3">
    <name type="scientific">candidate division WS5 bacterium</name>
    <dbReference type="NCBI Taxonomy" id="2093353"/>
    <lineage>
        <taxon>Bacteria</taxon>
        <taxon>candidate division WS5</taxon>
    </lineage>
</organism>
<dbReference type="Gene3D" id="3.40.50.150">
    <property type="entry name" value="Vaccinia Virus protein VP39"/>
    <property type="match status" value="1"/>
</dbReference>
<dbReference type="CDD" id="cd02440">
    <property type="entry name" value="AdoMet_MTases"/>
    <property type="match status" value="1"/>
</dbReference>
<comment type="caution">
    <text evidence="2">The sequence shown here is derived from an EMBL/GenBank/DDBJ whole genome shotgun (WGS) entry which is preliminary data.</text>
</comment>
<keyword evidence="2" id="KW-0808">Transferase</keyword>
<dbReference type="SUPFAM" id="SSF53335">
    <property type="entry name" value="S-adenosyl-L-methionine-dependent methyltransferases"/>
    <property type="match status" value="1"/>
</dbReference>
<dbReference type="Proteomes" id="UP000285655">
    <property type="component" value="Unassembled WGS sequence"/>
</dbReference>
<sequence>MKTVMSKKGVPISSKVRSAYNLYNAYKKRGFADAKRTLFHHQRLTGYLIKYVGIPVHNANILEIGCGQIPNQVALFHAEGANIIGIDIDVPTYEITFPIFLKIIRTNGFERAIKSIVRHWLFDKNFFKDLAKEYGQTVRFDNIDTRIMDATNMAFESESFDFIYSNVVFQHIDNVERAASEVNRVLKPGGIAAIHIHLFASLSGGICLEWLNPEQSPSAKVPPWDHIRDMKYPVNVHLNKMTINQYRGIFGACTNIVDEQTVVEGEKFLTEEIEYELKNKGFTREDLLTRTVLFIVGKKVV</sequence>
<dbReference type="InterPro" id="IPR029063">
    <property type="entry name" value="SAM-dependent_MTases_sf"/>
</dbReference>
<reference evidence="2 3" key="1">
    <citation type="journal article" date="2017" name="ISME J.">
        <title>Energy and carbon metabolisms in a deep terrestrial subsurface fluid microbial community.</title>
        <authorList>
            <person name="Momper L."/>
            <person name="Jungbluth S.P."/>
            <person name="Lee M.D."/>
            <person name="Amend J.P."/>
        </authorList>
    </citation>
    <scope>NUCLEOTIDE SEQUENCE [LARGE SCALE GENOMIC DNA]</scope>
    <source>
        <strain evidence="2">SURF_29</strain>
    </source>
</reference>
<evidence type="ECO:0000313" key="3">
    <source>
        <dbReference type="Proteomes" id="UP000285655"/>
    </source>
</evidence>
<dbReference type="InterPro" id="IPR013216">
    <property type="entry name" value="Methyltransf_11"/>
</dbReference>
<feature type="domain" description="Methyltransferase type 11" evidence="1">
    <location>
        <begin position="130"/>
        <end position="194"/>
    </location>
</feature>
<dbReference type="AlphaFoldDB" id="A0A419DED3"/>
<protein>
    <submittedName>
        <fullName evidence="2">SAM-dependent methyltransferase</fullName>
    </submittedName>
</protein>
<dbReference type="Pfam" id="PF08241">
    <property type="entry name" value="Methyltransf_11"/>
    <property type="match status" value="1"/>
</dbReference>
<accession>A0A419DED3</accession>